<organism evidence="1 2">
    <name type="scientific">Mycolicibacterium llatzerense</name>
    <dbReference type="NCBI Taxonomy" id="280871"/>
    <lineage>
        <taxon>Bacteria</taxon>
        <taxon>Bacillati</taxon>
        <taxon>Actinomycetota</taxon>
        <taxon>Actinomycetes</taxon>
        <taxon>Mycobacteriales</taxon>
        <taxon>Mycobacteriaceae</taxon>
        <taxon>Mycolicibacterium</taxon>
    </lineage>
</organism>
<dbReference type="RefSeq" id="WP_043987523.1">
    <property type="nucleotide sequence ID" value="NZ_JXST01000039.1"/>
</dbReference>
<proteinExistence type="predicted"/>
<gene>
    <name evidence="1" type="ORF">TL10_23205</name>
</gene>
<keyword evidence="2" id="KW-1185">Reference proteome</keyword>
<dbReference type="STRING" id="280871.TL10_23205"/>
<accession>A0A0D1L8U4</accession>
<protein>
    <recommendedName>
        <fullName evidence="3">Diacylglycerol O-acyltransferase</fullName>
    </recommendedName>
</protein>
<dbReference type="OrthoDB" id="8183309at2"/>
<name>A0A0D1L8U4_9MYCO</name>
<dbReference type="Proteomes" id="UP000032221">
    <property type="component" value="Unassembled WGS sequence"/>
</dbReference>
<evidence type="ECO:0000313" key="1">
    <source>
        <dbReference type="EMBL" id="KIU14667.1"/>
    </source>
</evidence>
<dbReference type="AlphaFoldDB" id="A0A0D1L8U4"/>
<sequence>MKDPADSTLAYMDQASYLARRALGRGPVIQYVWIYERGVDLDGLRRFQRNLADGLLGRRVERSSVPLGRHHWVSSPPTGIDIATTERARDAMWEFADERADIEVDPEHGPPWHLGVQPLVGGGSIVSLVVSHTVADAGALIESITHAVAGTGRDLRYPAARSRTRKQALGQDLRILARAIAEIPAAVVGAAQLARAESADLAASAKAAPVSLGVRSERPVHLPTVAARVGQGEWDDRARALGGSSNVLLAGIASRIGAHIGRVDADGKVLLSIPVSERVEGDTRGNALNAITVTVDPEYVAADLNGLRGDVKVAFAEMTAKRDLLMAPLPLTPYTPKFLVRRLEKMVMRIGKPIGSSNVGVLPEAVNCPDGTPADYFMSRSPEPGVTGSDLDRMDGRLMLAAGTMAGAVWISVASWEVGSENTRDQLMQAVKEAFCDFDLAVELT</sequence>
<comment type="caution">
    <text evidence="1">The sequence shown here is derived from an EMBL/GenBank/DDBJ whole genome shotgun (WGS) entry which is preliminary data.</text>
</comment>
<reference evidence="1 2" key="1">
    <citation type="submission" date="2015-01" db="EMBL/GenBank/DDBJ databases">
        <title>Genome sequence of Mycobacterium llatzerense and Mycobacterium immunogenum recovered from brain abscess.</title>
        <authorList>
            <person name="Greninger A.L."/>
            <person name="Langelier C."/>
            <person name="Cunningham G."/>
            <person name="Chiu C.Y."/>
            <person name="Miller S."/>
        </authorList>
    </citation>
    <scope>NUCLEOTIDE SEQUENCE [LARGE SCALE GENOMIC DNA]</scope>
    <source>
        <strain evidence="1 2">CLUC14</strain>
    </source>
</reference>
<evidence type="ECO:0008006" key="3">
    <source>
        <dbReference type="Google" id="ProtNLM"/>
    </source>
</evidence>
<dbReference type="PATRIC" id="fig|280871.6.peg.4802"/>
<evidence type="ECO:0000313" key="2">
    <source>
        <dbReference type="Proteomes" id="UP000032221"/>
    </source>
</evidence>
<dbReference type="EMBL" id="JXST01000039">
    <property type="protein sequence ID" value="KIU14667.1"/>
    <property type="molecule type" value="Genomic_DNA"/>
</dbReference>